<evidence type="ECO:0000313" key="1">
    <source>
        <dbReference type="EMBL" id="KAG0723725.1"/>
    </source>
</evidence>
<name>A0A8J4YNE0_CHIOP</name>
<reference evidence="1" key="1">
    <citation type="submission" date="2020-07" db="EMBL/GenBank/DDBJ databases">
        <title>The High-quality genome of the commercially important snow crab, Chionoecetes opilio.</title>
        <authorList>
            <person name="Jeong J.-H."/>
            <person name="Ryu S."/>
        </authorList>
    </citation>
    <scope>NUCLEOTIDE SEQUENCE</scope>
    <source>
        <strain evidence="1">MADBK_172401_WGS</strain>
        <tissue evidence="1">Digestive gland</tissue>
    </source>
</reference>
<dbReference type="Proteomes" id="UP000770661">
    <property type="component" value="Unassembled WGS sequence"/>
</dbReference>
<organism evidence="1 2">
    <name type="scientific">Chionoecetes opilio</name>
    <name type="common">Atlantic snow crab</name>
    <name type="synonym">Cancer opilio</name>
    <dbReference type="NCBI Taxonomy" id="41210"/>
    <lineage>
        <taxon>Eukaryota</taxon>
        <taxon>Metazoa</taxon>
        <taxon>Ecdysozoa</taxon>
        <taxon>Arthropoda</taxon>
        <taxon>Crustacea</taxon>
        <taxon>Multicrustacea</taxon>
        <taxon>Malacostraca</taxon>
        <taxon>Eumalacostraca</taxon>
        <taxon>Eucarida</taxon>
        <taxon>Decapoda</taxon>
        <taxon>Pleocyemata</taxon>
        <taxon>Brachyura</taxon>
        <taxon>Eubrachyura</taxon>
        <taxon>Majoidea</taxon>
        <taxon>Majidae</taxon>
        <taxon>Chionoecetes</taxon>
    </lineage>
</organism>
<protein>
    <submittedName>
        <fullName evidence="1">Uncharacterized protein</fullName>
    </submittedName>
</protein>
<sequence length="156" mass="17470">MTPPGSLSSPAPVKNAWNGGAISPGYPLVVTSHKYALKHCSLGTLAAHGRLFLIQNPCTRHGVFGSAYQDEDMDNDFRALLKETNAVHLQQSYEPSPATKFITLPELAQQFQREQCTSFIVDLSQHFTDTIRENIRKFTKAQAKFFSMEKNKELEP</sequence>
<comment type="caution">
    <text evidence="1">The sequence shown here is derived from an EMBL/GenBank/DDBJ whole genome shotgun (WGS) entry which is preliminary data.</text>
</comment>
<accession>A0A8J4YNE0</accession>
<dbReference type="EMBL" id="JACEEZ010007798">
    <property type="protein sequence ID" value="KAG0723725.1"/>
    <property type="molecule type" value="Genomic_DNA"/>
</dbReference>
<keyword evidence="2" id="KW-1185">Reference proteome</keyword>
<dbReference type="AlphaFoldDB" id="A0A8J4YNE0"/>
<gene>
    <name evidence="1" type="ORF">GWK47_042064</name>
</gene>
<evidence type="ECO:0000313" key="2">
    <source>
        <dbReference type="Proteomes" id="UP000770661"/>
    </source>
</evidence>
<proteinExistence type="predicted"/>